<evidence type="ECO:0000259" key="14">
    <source>
        <dbReference type="PROSITE" id="PS50262"/>
    </source>
</evidence>
<dbReference type="Gene3D" id="1.20.1070.10">
    <property type="entry name" value="Rhodopsin 7-helix transmembrane proteins"/>
    <property type="match status" value="1"/>
</dbReference>
<organism evidence="15 16">
    <name type="scientific">Ornithorhynchus anatinus</name>
    <name type="common">Duckbill platypus</name>
    <dbReference type="NCBI Taxonomy" id="9258"/>
    <lineage>
        <taxon>Eukaryota</taxon>
        <taxon>Metazoa</taxon>
        <taxon>Chordata</taxon>
        <taxon>Craniata</taxon>
        <taxon>Vertebrata</taxon>
        <taxon>Euteleostomi</taxon>
        <taxon>Mammalia</taxon>
        <taxon>Monotremata</taxon>
        <taxon>Ornithorhynchidae</taxon>
        <taxon>Ornithorhynchus</taxon>
    </lineage>
</organism>
<name>F6UCG1_ORNAN</name>
<keyword evidence="10 12" id="KW-0675">Receptor</keyword>
<feature type="domain" description="G-protein coupled receptors family 1 profile" evidence="14">
    <location>
        <begin position="70"/>
        <end position="319"/>
    </location>
</feature>
<feature type="transmembrane region" description="Helical" evidence="13">
    <location>
        <begin position="228"/>
        <end position="254"/>
    </location>
</feature>
<evidence type="ECO:0000256" key="2">
    <source>
        <dbReference type="ARBA" id="ARBA00004651"/>
    </source>
</evidence>
<dbReference type="SUPFAM" id="SSF81321">
    <property type="entry name" value="Family A G protein-coupled receptor-like"/>
    <property type="match status" value="1"/>
</dbReference>
<dbReference type="PRINTS" id="PR00245">
    <property type="entry name" value="OLFACTORYR"/>
</dbReference>
<dbReference type="Bgee" id="ENSOANG00000010942">
    <property type="expression patterns" value="Expressed in testis"/>
</dbReference>
<feature type="transmembrane region" description="Helical" evidence="13">
    <location>
        <begin position="170"/>
        <end position="191"/>
    </location>
</feature>
<keyword evidence="11 12" id="KW-0807">Transducer</keyword>
<evidence type="ECO:0000256" key="4">
    <source>
        <dbReference type="ARBA" id="ARBA00022606"/>
    </source>
</evidence>
<evidence type="ECO:0000256" key="12">
    <source>
        <dbReference type="RuleBase" id="RU000688"/>
    </source>
</evidence>
<dbReference type="PROSITE" id="PS00237">
    <property type="entry name" value="G_PROTEIN_RECEP_F1_1"/>
    <property type="match status" value="1"/>
</dbReference>
<dbReference type="GO" id="GO:0004984">
    <property type="term" value="F:olfactory receptor activity"/>
    <property type="evidence" value="ECO:0000318"/>
    <property type="project" value="GO_Central"/>
</dbReference>
<evidence type="ECO:0000256" key="1">
    <source>
        <dbReference type="ARBA" id="ARBA00002936"/>
    </source>
</evidence>
<dbReference type="GO" id="GO:0005549">
    <property type="term" value="F:odorant binding"/>
    <property type="evidence" value="ECO:0000318"/>
    <property type="project" value="GO_Central"/>
</dbReference>
<dbReference type="HOGENOM" id="CLU_012526_0_1_1"/>
<keyword evidence="5 12" id="KW-0812">Transmembrane</keyword>
<evidence type="ECO:0000256" key="9">
    <source>
        <dbReference type="ARBA" id="ARBA00023136"/>
    </source>
</evidence>
<evidence type="ECO:0000256" key="13">
    <source>
        <dbReference type="RuleBase" id="RU363047"/>
    </source>
</evidence>
<evidence type="ECO:0000256" key="3">
    <source>
        <dbReference type="ARBA" id="ARBA00022475"/>
    </source>
</evidence>
<comment type="subcellular location">
    <subcellularLocation>
        <location evidence="2 13">Cell membrane</location>
        <topology evidence="2 13">Multi-pass membrane protein</topology>
    </subcellularLocation>
</comment>
<dbReference type="Proteomes" id="UP000002279">
    <property type="component" value="Chromosome 3"/>
</dbReference>
<dbReference type="InterPro" id="IPR000276">
    <property type="entry name" value="GPCR_Rhodpsn"/>
</dbReference>
<dbReference type="Ensembl" id="ENSOANT00000017344.2">
    <property type="protein sequence ID" value="ENSOANP00000017341.2"/>
    <property type="gene ID" value="ENSOANG00000010942.2"/>
</dbReference>
<accession>F6UCG1</accession>
<keyword evidence="6 13" id="KW-0552">Olfaction</keyword>
<dbReference type="InterPro" id="IPR017452">
    <property type="entry name" value="GPCR_Rhodpsn_7TM"/>
</dbReference>
<dbReference type="eggNOG" id="ENOG502SHXQ">
    <property type="taxonomic scope" value="Eukaryota"/>
</dbReference>
<reference evidence="15" key="2">
    <citation type="submission" date="2025-08" db="UniProtKB">
        <authorList>
            <consortium name="Ensembl"/>
        </authorList>
    </citation>
    <scope>IDENTIFICATION</scope>
    <source>
        <strain evidence="15">Glennie</strain>
    </source>
</reference>
<dbReference type="InterPro" id="IPR000725">
    <property type="entry name" value="Olfact_rcpt"/>
</dbReference>
<sequence>YLHFFCLRGLWSCIFHSFIHSIATQDPAKREMSNHSSGTWFLLGEFSEVRELQLLQATLFLVAYLAALTGNLLLLAVITLHQGLHTPMYFFLKNLSFLDLGYVSVTVPRAIFGSLTGDASISFWECVFQVFSFAGFGNAEIALLTVMSYDRYVAICQPLRYEVIMKRTACAQMAGASWVSGGLSAILHTAVTFSVPFSGRNVIRQFFCDIPQMIRLSGPRGNPGEVGLIFLMAGLSLACLVSITVSYALIFSTVLKFPSAKGRSKAFSTCLPHLAVVSLFLLTGSSEYLKPTSGDPLLLDQLLSVFYTVIPPALNPIIYSLRNKDIKAALGKGLWGMK</sequence>
<feature type="transmembrane region" description="Helical" evidence="13">
    <location>
        <begin position="302"/>
        <end position="321"/>
    </location>
</feature>
<feature type="transmembrane region" description="Helical" evidence="13">
    <location>
        <begin position="54"/>
        <end position="78"/>
    </location>
</feature>
<dbReference type="CDD" id="cd15227">
    <property type="entry name" value="7tmA_OR14-like"/>
    <property type="match status" value="1"/>
</dbReference>
<keyword evidence="8 12" id="KW-0297">G-protein coupled receptor</keyword>
<feature type="transmembrane region" description="Helical" evidence="13">
    <location>
        <begin position="90"/>
        <end position="107"/>
    </location>
</feature>
<comment type="function">
    <text evidence="1">Odorant receptor.</text>
</comment>
<keyword evidence="7 13" id="KW-1133">Transmembrane helix</keyword>
<dbReference type="AlphaFoldDB" id="F6UCG1"/>
<dbReference type="PANTHER" id="PTHR26452">
    <property type="entry name" value="OLFACTORY RECEPTOR"/>
    <property type="match status" value="1"/>
</dbReference>
<dbReference type="GO" id="GO:0004930">
    <property type="term" value="F:G protein-coupled receptor activity"/>
    <property type="evidence" value="ECO:0007669"/>
    <property type="project" value="UniProtKB-KW"/>
</dbReference>
<keyword evidence="3 13" id="KW-1003">Cell membrane</keyword>
<dbReference type="PROSITE" id="PS50262">
    <property type="entry name" value="G_PROTEIN_RECEP_F1_2"/>
    <property type="match status" value="1"/>
</dbReference>
<evidence type="ECO:0000256" key="5">
    <source>
        <dbReference type="ARBA" id="ARBA00022692"/>
    </source>
</evidence>
<proteinExistence type="inferred from homology"/>
<feature type="transmembrane region" description="Helical" evidence="13">
    <location>
        <begin position="266"/>
        <end position="282"/>
    </location>
</feature>
<reference evidence="15 16" key="1">
    <citation type="journal article" date="2008" name="Nature">
        <title>Genome analysis of the platypus reveals unique signatures of evolution.</title>
        <authorList>
            <person name="Warren W.C."/>
            <person name="Hillier L.W."/>
            <person name="Marshall Graves J.A."/>
            <person name="Birney E."/>
            <person name="Ponting C.P."/>
            <person name="Grutzner F."/>
            <person name="Belov K."/>
            <person name="Miller W."/>
            <person name="Clarke L."/>
            <person name="Chinwalla A.T."/>
            <person name="Yang S.P."/>
            <person name="Heger A."/>
            <person name="Locke D.P."/>
            <person name="Miethke P."/>
            <person name="Waters P.D."/>
            <person name="Veyrunes F."/>
            <person name="Fulton L."/>
            <person name="Fulton B."/>
            <person name="Graves T."/>
            <person name="Wallis J."/>
            <person name="Puente X.S."/>
            <person name="Lopez-Otin C."/>
            <person name="Ordonez G.R."/>
            <person name="Eichler E.E."/>
            <person name="Chen L."/>
            <person name="Cheng Z."/>
            <person name="Deakin J.E."/>
            <person name="Alsop A."/>
            <person name="Thompson K."/>
            <person name="Kirby P."/>
            <person name="Papenfuss A.T."/>
            <person name="Wakefield M.J."/>
            <person name="Olender T."/>
            <person name="Lancet D."/>
            <person name="Huttley G.A."/>
            <person name="Smit A.F."/>
            <person name="Pask A."/>
            <person name="Temple-Smith P."/>
            <person name="Batzer M.A."/>
            <person name="Walker J.A."/>
            <person name="Konkel M.K."/>
            <person name="Harris R.S."/>
            <person name="Whittington C.M."/>
            <person name="Wong E.S."/>
            <person name="Gemmell N.J."/>
            <person name="Buschiazzo E."/>
            <person name="Vargas Jentzsch I.M."/>
            <person name="Merkel A."/>
            <person name="Schmitz J."/>
            <person name="Zemann A."/>
            <person name="Churakov G."/>
            <person name="Kriegs J.O."/>
            <person name="Brosius J."/>
            <person name="Murchison E.P."/>
            <person name="Sachidanandam R."/>
            <person name="Smith C."/>
            <person name="Hannon G.J."/>
            <person name="Tsend-Ayush E."/>
            <person name="McMillan D."/>
            <person name="Attenborough R."/>
            <person name="Rens W."/>
            <person name="Ferguson-Smith M."/>
            <person name="Lefevre C.M."/>
            <person name="Sharp J.A."/>
            <person name="Nicholas K.R."/>
            <person name="Ray D.A."/>
            <person name="Kube M."/>
            <person name="Reinhardt R."/>
            <person name="Pringle T.H."/>
            <person name="Taylor J."/>
            <person name="Jones R.C."/>
            <person name="Nixon B."/>
            <person name="Dacheux J.L."/>
            <person name="Niwa H."/>
            <person name="Sekita Y."/>
            <person name="Huang X."/>
            <person name="Stark A."/>
            <person name="Kheradpour P."/>
            <person name="Kellis M."/>
            <person name="Flicek P."/>
            <person name="Chen Y."/>
            <person name="Webber C."/>
            <person name="Hardison R."/>
            <person name="Nelson J."/>
            <person name="Hallsworth-Pepin K."/>
            <person name="Delehaunty K."/>
            <person name="Markovic C."/>
            <person name="Minx P."/>
            <person name="Feng Y."/>
            <person name="Kremitzki C."/>
            <person name="Mitreva M."/>
            <person name="Glasscock J."/>
            <person name="Wylie T."/>
            <person name="Wohldmann P."/>
            <person name="Thiru P."/>
            <person name="Nhan M.N."/>
            <person name="Pohl C.S."/>
            <person name="Smith S.M."/>
            <person name="Hou S."/>
            <person name="Nefedov M."/>
            <person name="de Jong P.J."/>
            <person name="Renfree M.B."/>
            <person name="Mardis E.R."/>
            <person name="Wilson R.K."/>
        </authorList>
    </citation>
    <scope>NUCLEOTIDE SEQUENCE [LARGE SCALE GENOMIC DNA]</scope>
    <source>
        <strain evidence="15 16">Glennie</strain>
    </source>
</reference>
<dbReference type="GO" id="GO:0005886">
    <property type="term" value="C:plasma membrane"/>
    <property type="evidence" value="ECO:0007669"/>
    <property type="project" value="UniProtKB-SubCell"/>
</dbReference>
<evidence type="ECO:0000313" key="16">
    <source>
        <dbReference type="Proteomes" id="UP000002279"/>
    </source>
</evidence>
<dbReference type="InterPro" id="IPR050516">
    <property type="entry name" value="Olfactory_GPCR"/>
</dbReference>
<keyword evidence="9 13" id="KW-0472">Membrane</keyword>
<dbReference type="GeneTree" id="ENSGT01050000244828"/>
<reference evidence="15" key="3">
    <citation type="submission" date="2025-09" db="UniProtKB">
        <authorList>
            <consortium name="Ensembl"/>
        </authorList>
    </citation>
    <scope>IDENTIFICATION</scope>
    <source>
        <strain evidence="15">Glennie</strain>
    </source>
</reference>
<evidence type="ECO:0000256" key="7">
    <source>
        <dbReference type="ARBA" id="ARBA00022989"/>
    </source>
</evidence>
<keyword evidence="16" id="KW-1185">Reference proteome</keyword>
<evidence type="ECO:0000256" key="8">
    <source>
        <dbReference type="ARBA" id="ARBA00023040"/>
    </source>
</evidence>
<dbReference type="InParanoid" id="F6UCG1"/>
<evidence type="ECO:0000256" key="11">
    <source>
        <dbReference type="ARBA" id="ARBA00023224"/>
    </source>
</evidence>
<dbReference type="STRING" id="9258.ENSOANP00000017341"/>
<evidence type="ECO:0000313" key="15">
    <source>
        <dbReference type="Ensembl" id="ENSOANP00000017341.2"/>
    </source>
</evidence>
<dbReference type="PRINTS" id="PR00237">
    <property type="entry name" value="GPCRRHODOPSN"/>
</dbReference>
<evidence type="ECO:0000256" key="10">
    <source>
        <dbReference type="ARBA" id="ARBA00023170"/>
    </source>
</evidence>
<feature type="transmembrane region" description="Helical" evidence="13">
    <location>
        <begin position="127"/>
        <end position="149"/>
    </location>
</feature>
<dbReference type="Pfam" id="PF13853">
    <property type="entry name" value="7tm_4"/>
    <property type="match status" value="1"/>
</dbReference>
<protein>
    <recommendedName>
        <fullName evidence="13">Olfactory receptor</fullName>
    </recommendedName>
</protein>
<evidence type="ECO:0000256" key="6">
    <source>
        <dbReference type="ARBA" id="ARBA00022725"/>
    </source>
</evidence>
<dbReference type="FunFam" id="1.20.1070.10:FF:000037">
    <property type="entry name" value="Olfactory receptor"/>
    <property type="match status" value="1"/>
</dbReference>
<keyword evidence="4 13" id="KW-0716">Sensory transduction</keyword>
<comment type="similarity">
    <text evidence="12">Belongs to the G-protein coupled receptor 1 family.</text>
</comment>